<sequence>MSNNLVSAEMTFQGGDYGMLRAGRAASLRFVRDVPPGVRSLSGTAVRRGWRVTDLTKVPARPGVVGE</sequence>
<comment type="caution">
    <text evidence="1">The sequence shown here is derived from an EMBL/GenBank/DDBJ whole genome shotgun (WGS) entry which is preliminary data.</text>
</comment>
<evidence type="ECO:0000313" key="1">
    <source>
        <dbReference type="EMBL" id="GIG80864.1"/>
    </source>
</evidence>
<evidence type="ECO:0000313" key="2">
    <source>
        <dbReference type="Proteomes" id="UP000630097"/>
    </source>
</evidence>
<dbReference type="EMBL" id="BONV01000017">
    <property type="protein sequence ID" value="GIG80864.1"/>
    <property type="molecule type" value="Genomic_DNA"/>
</dbReference>
<name>A0A8J3LZJ7_9ACTN</name>
<dbReference type="Proteomes" id="UP000630097">
    <property type="component" value="Unassembled WGS sequence"/>
</dbReference>
<gene>
    <name evidence="1" type="ORF">Pka01_39910</name>
</gene>
<proteinExistence type="predicted"/>
<dbReference type="AlphaFoldDB" id="A0A8J3LZJ7"/>
<reference evidence="1 2" key="1">
    <citation type="submission" date="2021-01" db="EMBL/GenBank/DDBJ databases">
        <title>Whole genome shotgun sequence of Planotetraspora kaengkrachanensis NBRC 104272.</title>
        <authorList>
            <person name="Komaki H."/>
            <person name="Tamura T."/>
        </authorList>
    </citation>
    <scope>NUCLEOTIDE SEQUENCE [LARGE SCALE GENOMIC DNA]</scope>
    <source>
        <strain evidence="1 2">NBRC 104272</strain>
    </source>
</reference>
<organism evidence="1 2">
    <name type="scientific">Planotetraspora kaengkrachanensis</name>
    <dbReference type="NCBI Taxonomy" id="575193"/>
    <lineage>
        <taxon>Bacteria</taxon>
        <taxon>Bacillati</taxon>
        <taxon>Actinomycetota</taxon>
        <taxon>Actinomycetes</taxon>
        <taxon>Streptosporangiales</taxon>
        <taxon>Streptosporangiaceae</taxon>
        <taxon>Planotetraspora</taxon>
    </lineage>
</organism>
<protein>
    <submittedName>
        <fullName evidence="1">Uncharacterized protein</fullName>
    </submittedName>
</protein>
<accession>A0A8J3LZJ7</accession>
<keyword evidence="2" id="KW-1185">Reference proteome</keyword>